<dbReference type="RefSeq" id="WP_145077529.1">
    <property type="nucleotide sequence ID" value="NZ_CP036425.1"/>
</dbReference>
<organism evidence="1 2">
    <name type="scientific">Poriferisphaera corsica</name>
    <dbReference type="NCBI Taxonomy" id="2528020"/>
    <lineage>
        <taxon>Bacteria</taxon>
        <taxon>Pseudomonadati</taxon>
        <taxon>Planctomycetota</taxon>
        <taxon>Phycisphaerae</taxon>
        <taxon>Phycisphaerales</taxon>
        <taxon>Phycisphaeraceae</taxon>
        <taxon>Poriferisphaera</taxon>
    </lineage>
</organism>
<dbReference type="Gene3D" id="3.40.50.300">
    <property type="entry name" value="P-loop containing nucleotide triphosphate hydrolases"/>
    <property type="match status" value="1"/>
</dbReference>
<reference evidence="1 2" key="1">
    <citation type="submission" date="2019-02" db="EMBL/GenBank/DDBJ databases">
        <title>Deep-cultivation of Planctomycetes and their phenomic and genomic characterization uncovers novel biology.</title>
        <authorList>
            <person name="Wiegand S."/>
            <person name="Jogler M."/>
            <person name="Boedeker C."/>
            <person name="Pinto D."/>
            <person name="Vollmers J."/>
            <person name="Rivas-Marin E."/>
            <person name="Kohn T."/>
            <person name="Peeters S.H."/>
            <person name="Heuer A."/>
            <person name="Rast P."/>
            <person name="Oberbeckmann S."/>
            <person name="Bunk B."/>
            <person name="Jeske O."/>
            <person name="Meyerdierks A."/>
            <person name="Storesund J.E."/>
            <person name="Kallscheuer N."/>
            <person name="Luecker S."/>
            <person name="Lage O.M."/>
            <person name="Pohl T."/>
            <person name="Merkel B.J."/>
            <person name="Hornburger P."/>
            <person name="Mueller R.-W."/>
            <person name="Bruemmer F."/>
            <person name="Labrenz M."/>
            <person name="Spormann A.M."/>
            <person name="Op den Camp H."/>
            <person name="Overmann J."/>
            <person name="Amann R."/>
            <person name="Jetten M.S.M."/>
            <person name="Mascher T."/>
            <person name="Medema M.H."/>
            <person name="Devos D.P."/>
            <person name="Kaster A.-K."/>
            <person name="Ovreas L."/>
            <person name="Rohde M."/>
            <person name="Galperin M.Y."/>
            <person name="Jogler C."/>
        </authorList>
    </citation>
    <scope>NUCLEOTIDE SEQUENCE [LARGE SCALE GENOMIC DNA]</scope>
    <source>
        <strain evidence="1 2">KS4</strain>
    </source>
</reference>
<dbReference type="SUPFAM" id="SSF52540">
    <property type="entry name" value="P-loop containing nucleoside triphosphate hydrolases"/>
    <property type="match status" value="1"/>
</dbReference>
<evidence type="ECO:0000313" key="2">
    <source>
        <dbReference type="Proteomes" id="UP000317369"/>
    </source>
</evidence>
<accession>A0A517YUU4</accession>
<keyword evidence="2" id="KW-1185">Reference proteome</keyword>
<name>A0A517YUU4_9BACT</name>
<dbReference type="KEGG" id="pcor:KS4_20790"/>
<dbReference type="EMBL" id="CP036425">
    <property type="protein sequence ID" value="QDU34018.1"/>
    <property type="molecule type" value="Genomic_DNA"/>
</dbReference>
<sequence>MSAPVITIINVMSLPFSGGTWLNLMLGAGEDAFSIGEYRDVIYKGQGYAECVTHDTGCEVWPKVDVNDESADVFLQLAEVTGKKVLVVNGSRKTFEWQRHQRIRPVVLYLQRDMRALVASALRKNVHGGFMKTLRSYAHEEVRMRKIIKRSGFEPVSVLSYEKLKADTAGELQRVSQELGVAFDEGQLSYWEKDHCYIGGNRGTLLNMLVQQDKQGEHILKKHQQSGDIKWDFSTYSKKQDLACLTDERWRKELSQWQKFVIDMTLLPFSQLMRLGI</sequence>
<proteinExistence type="predicted"/>
<dbReference type="AlphaFoldDB" id="A0A517YUU4"/>
<dbReference type="InterPro" id="IPR027417">
    <property type="entry name" value="P-loop_NTPase"/>
</dbReference>
<dbReference type="Proteomes" id="UP000317369">
    <property type="component" value="Chromosome"/>
</dbReference>
<protein>
    <submittedName>
        <fullName evidence="1">Uncharacterized protein</fullName>
    </submittedName>
</protein>
<evidence type="ECO:0000313" key="1">
    <source>
        <dbReference type="EMBL" id="QDU34018.1"/>
    </source>
</evidence>
<dbReference type="OrthoDB" id="5432096at2"/>
<gene>
    <name evidence="1" type="ORF">KS4_20790</name>
</gene>